<dbReference type="InterPro" id="IPR006578">
    <property type="entry name" value="MADF-dom"/>
</dbReference>
<dbReference type="PROSITE" id="PS51029">
    <property type="entry name" value="MADF"/>
    <property type="match status" value="1"/>
</dbReference>
<comment type="subcellular location">
    <subcellularLocation>
        <location evidence="1">Nucleus</location>
    </subcellularLocation>
</comment>
<reference evidence="5" key="1">
    <citation type="submission" date="2023-09" db="UniProtKB">
        <authorList>
            <consortium name="Ensembl"/>
        </authorList>
    </citation>
    <scope>IDENTIFICATION</scope>
</reference>
<dbReference type="Pfam" id="PF02944">
    <property type="entry name" value="BESS"/>
    <property type="match status" value="1"/>
</dbReference>
<evidence type="ECO:0000259" key="4">
    <source>
        <dbReference type="PROSITE" id="PS51031"/>
    </source>
</evidence>
<dbReference type="GO" id="GO:0006357">
    <property type="term" value="P:regulation of transcription by RNA polymerase II"/>
    <property type="evidence" value="ECO:0007669"/>
    <property type="project" value="TreeGrafter"/>
</dbReference>
<dbReference type="PROSITE" id="PS51031">
    <property type="entry name" value="BESS"/>
    <property type="match status" value="1"/>
</dbReference>
<sequence length="366" mass="40850">MEGLNTFEDDCLLFCGPCMKAQSTSQHAEHSAPRWQNSAAAAAERGTARQQLLAITGDGAAAGRKRREKTAASASAQHRQQWGKMDDKLILAVFNYPELYNITLPNYRCTESRANAWRNISMGLGLPSEECKRKWKNMRDRYLKEIRMEIKSKKQGEIIQSRWKYRQLMNFIAPFTGSRSGVADICGNNDDDHDNPENETGGAEGETALPEAVKAPQNLTKVPVSPPDLKPQVAFVTQLPPASQDTQMAQLAVLAKMPSGPQITPASNTGRKRRLMQDPLPPPPPPSSQSTTLPTKWLVKDGVNSCPTRPRDEDELFLLSFVPALKRLAPQKRCETKIKIQQIMYEAEFNIAQPESHEKKETETPN</sequence>
<dbReference type="InterPro" id="IPR039353">
    <property type="entry name" value="TF_Adf1"/>
</dbReference>
<dbReference type="PANTHER" id="PTHR12243:SF60">
    <property type="entry name" value="SI:CH211-15D5.12-RELATED"/>
    <property type="match status" value="1"/>
</dbReference>
<dbReference type="GO" id="GO:0005634">
    <property type="term" value="C:nucleus"/>
    <property type="evidence" value="ECO:0007669"/>
    <property type="project" value="UniProtKB-SubCell"/>
</dbReference>
<feature type="domain" description="BESS" evidence="4">
    <location>
        <begin position="311"/>
        <end position="350"/>
    </location>
</feature>
<evidence type="ECO:0000256" key="1">
    <source>
        <dbReference type="PROSITE-ProRule" id="PRU00371"/>
    </source>
</evidence>
<feature type="region of interest" description="Disordered" evidence="2">
    <location>
        <begin position="57"/>
        <end position="79"/>
    </location>
</feature>
<name>A0A3B5A8P6_9TELE</name>
<feature type="region of interest" description="Disordered" evidence="2">
    <location>
        <begin position="183"/>
        <end position="204"/>
    </location>
</feature>
<dbReference type="Pfam" id="PF10545">
    <property type="entry name" value="MADF_DNA_bdg"/>
    <property type="match status" value="1"/>
</dbReference>
<dbReference type="GeneTree" id="ENSGT00600000084860"/>
<feature type="region of interest" description="Disordered" evidence="2">
    <location>
        <begin position="258"/>
        <end position="294"/>
    </location>
</feature>
<dbReference type="PANTHER" id="PTHR12243">
    <property type="entry name" value="MADF DOMAIN TRANSCRIPTION FACTOR"/>
    <property type="match status" value="1"/>
</dbReference>
<dbReference type="SMART" id="SM00595">
    <property type="entry name" value="MADF"/>
    <property type="match status" value="1"/>
</dbReference>
<dbReference type="Ensembl" id="ENSSPAT00000017009.1">
    <property type="protein sequence ID" value="ENSSPAP00000016746.1"/>
    <property type="gene ID" value="ENSSPAG00000012629.1"/>
</dbReference>
<dbReference type="AlphaFoldDB" id="A0A3B5A8P6"/>
<keyword evidence="1" id="KW-0539">Nucleus</keyword>
<proteinExistence type="predicted"/>
<dbReference type="STRING" id="144197.ENSSPAP00000016746"/>
<evidence type="ECO:0000259" key="3">
    <source>
        <dbReference type="PROSITE" id="PS51029"/>
    </source>
</evidence>
<dbReference type="GO" id="GO:0003677">
    <property type="term" value="F:DNA binding"/>
    <property type="evidence" value="ECO:0007669"/>
    <property type="project" value="InterPro"/>
</dbReference>
<evidence type="ECO:0000313" key="5">
    <source>
        <dbReference type="Ensembl" id="ENSSPAP00000016746.1"/>
    </source>
</evidence>
<protein>
    <submittedName>
        <fullName evidence="5">Uncharacterized LOC103373102</fullName>
    </submittedName>
</protein>
<accession>A0A3B5A8P6</accession>
<dbReference type="GO" id="GO:0005667">
    <property type="term" value="C:transcription regulator complex"/>
    <property type="evidence" value="ECO:0007669"/>
    <property type="project" value="TreeGrafter"/>
</dbReference>
<organism evidence="5">
    <name type="scientific">Stegastes partitus</name>
    <name type="common">bicolor damselfish</name>
    <dbReference type="NCBI Taxonomy" id="144197"/>
    <lineage>
        <taxon>Eukaryota</taxon>
        <taxon>Metazoa</taxon>
        <taxon>Chordata</taxon>
        <taxon>Craniata</taxon>
        <taxon>Vertebrata</taxon>
        <taxon>Euteleostomi</taxon>
        <taxon>Actinopterygii</taxon>
        <taxon>Neopterygii</taxon>
        <taxon>Teleostei</taxon>
        <taxon>Neoteleostei</taxon>
        <taxon>Acanthomorphata</taxon>
        <taxon>Ovalentaria</taxon>
        <taxon>Pomacentridae</taxon>
        <taxon>Stegastes</taxon>
    </lineage>
</organism>
<dbReference type="InterPro" id="IPR004210">
    <property type="entry name" value="BESS_motif"/>
</dbReference>
<evidence type="ECO:0000256" key="2">
    <source>
        <dbReference type="SAM" id="MobiDB-lite"/>
    </source>
</evidence>
<feature type="domain" description="MADF" evidence="3">
    <location>
        <begin position="88"/>
        <end position="177"/>
    </location>
</feature>